<sequence length="204" mass="21971">MHTTLIVPGLHGSGPTHWQSWFQQVEPDARRVEQVDWSVPDLSVWAERVLAEIDAARGRILLVAHSFGCLAAVTAAAARPDRIAGALLVAPADPRKFGVSAVLPAAPLGYPGILVSSSNDPWVSSSTARYWAGRWGCRFVDVGAKGHINIESGFGPWPEGYELYELLAAADRRPGPRQRSAAPSADDPPPELPAAVPTYIPLYY</sequence>
<dbReference type="OrthoDB" id="9804993at2"/>
<accession>A0A4R6EEV2</accession>
<dbReference type="Pfam" id="PF06821">
    <property type="entry name" value="Ser_hydrolase"/>
    <property type="match status" value="1"/>
</dbReference>
<name>A0A4R6EEV2_9RHOO</name>
<organism evidence="2 3">
    <name type="scientific">Azoarcus indigens</name>
    <dbReference type="NCBI Taxonomy" id="29545"/>
    <lineage>
        <taxon>Bacteria</taxon>
        <taxon>Pseudomonadati</taxon>
        <taxon>Pseudomonadota</taxon>
        <taxon>Betaproteobacteria</taxon>
        <taxon>Rhodocyclales</taxon>
        <taxon>Zoogloeaceae</taxon>
        <taxon>Azoarcus</taxon>
    </lineage>
</organism>
<evidence type="ECO:0008006" key="4">
    <source>
        <dbReference type="Google" id="ProtNLM"/>
    </source>
</evidence>
<evidence type="ECO:0000256" key="1">
    <source>
        <dbReference type="SAM" id="MobiDB-lite"/>
    </source>
</evidence>
<evidence type="ECO:0000313" key="2">
    <source>
        <dbReference type="EMBL" id="TDN56774.1"/>
    </source>
</evidence>
<reference evidence="2 3" key="1">
    <citation type="submission" date="2019-03" db="EMBL/GenBank/DDBJ databases">
        <title>Genomic Encyclopedia of Type Strains, Phase IV (KMG-IV): sequencing the most valuable type-strain genomes for metagenomic binning, comparative biology and taxonomic classification.</title>
        <authorList>
            <person name="Goeker M."/>
        </authorList>
    </citation>
    <scope>NUCLEOTIDE SEQUENCE [LARGE SCALE GENOMIC DNA]</scope>
    <source>
        <strain evidence="2 3">DSM 12121</strain>
    </source>
</reference>
<dbReference type="SUPFAM" id="SSF53474">
    <property type="entry name" value="alpha/beta-Hydrolases"/>
    <property type="match status" value="1"/>
</dbReference>
<dbReference type="Gene3D" id="3.40.50.1820">
    <property type="entry name" value="alpha/beta hydrolase"/>
    <property type="match status" value="1"/>
</dbReference>
<comment type="caution">
    <text evidence="2">The sequence shown here is derived from an EMBL/GenBank/DDBJ whole genome shotgun (WGS) entry which is preliminary data.</text>
</comment>
<keyword evidence="3" id="KW-1185">Reference proteome</keyword>
<dbReference type="InterPro" id="IPR029058">
    <property type="entry name" value="AB_hydrolase_fold"/>
</dbReference>
<dbReference type="Proteomes" id="UP000295129">
    <property type="component" value="Unassembled WGS sequence"/>
</dbReference>
<dbReference type="EMBL" id="SNVV01000001">
    <property type="protein sequence ID" value="TDN56774.1"/>
    <property type="molecule type" value="Genomic_DNA"/>
</dbReference>
<proteinExistence type="predicted"/>
<evidence type="ECO:0000313" key="3">
    <source>
        <dbReference type="Proteomes" id="UP000295129"/>
    </source>
</evidence>
<dbReference type="InterPro" id="IPR010662">
    <property type="entry name" value="RBBP9/YdeN"/>
</dbReference>
<dbReference type="AlphaFoldDB" id="A0A4R6EEV2"/>
<feature type="region of interest" description="Disordered" evidence="1">
    <location>
        <begin position="174"/>
        <end position="196"/>
    </location>
</feature>
<dbReference type="GO" id="GO:0016787">
    <property type="term" value="F:hydrolase activity"/>
    <property type="evidence" value="ECO:0007669"/>
    <property type="project" value="InterPro"/>
</dbReference>
<dbReference type="RefSeq" id="WP_133587389.1">
    <property type="nucleotide sequence ID" value="NZ_SNVV01000001.1"/>
</dbReference>
<gene>
    <name evidence="2" type="ORF">C7389_101153</name>
</gene>
<protein>
    <recommendedName>
        <fullName evidence="4">Alpha/beta hydrolase</fullName>
    </recommendedName>
</protein>